<dbReference type="PATRIC" id="fig|56110.3.peg.4035"/>
<evidence type="ECO:0000256" key="1">
    <source>
        <dbReference type="ARBA" id="ARBA00004694"/>
    </source>
</evidence>
<name>K9TLQ6_9CYAN</name>
<dbReference type="PRINTS" id="PR00144">
    <property type="entry name" value="DALDHYDRTASE"/>
</dbReference>
<dbReference type="SMART" id="SM01004">
    <property type="entry name" value="ALAD"/>
    <property type="match status" value="1"/>
</dbReference>
<evidence type="ECO:0000256" key="8">
    <source>
        <dbReference type="ARBA" id="ARBA00023244"/>
    </source>
</evidence>
<dbReference type="EC" id="4.2.1.24" evidence="4 13"/>
<evidence type="ECO:0000313" key="17">
    <source>
        <dbReference type="Proteomes" id="UP000010367"/>
    </source>
</evidence>
<evidence type="ECO:0000256" key="14">
    <source>
        <dbReference type="RuleBase" id="RU004161"/>
    </source>
</evidence>
<feature type="active site" description="Schiff-base intermediate with substrate" evidence="11">
    <location>
        <position position="274"/>
    </location>
</feature>
<dbReference type="AlphaFoldDB" id="K9TLQ6"/>
<evidence type="ECO:0000256" key="3">
    <source>
        <dbReference type="ARBA" id="ARBA00011823"/>
    </source>
</evidence>
<dbReference type="GO" id="GO:0008270">
    <property type="term" value="F:zinc ion binding"/>
    <property type="evidence" value="ECO:0007669"/>
    <property type="project" value="TreeGrafter"/>
</dbReference>
<proteinExistence type="inferred from homology"/>
<dbReference type="UniPathway" id="UPA00251">
    <property type="reaction ID" value="UER00318"/>
</dbReference>
<dbReference type="EMBL" id="CP003607">
    <property type="protein sequence ID" value="AFY82939.1"/>
    <property type="molecule type" value="Genomic_DNA"/>
</dbReference>
<evidence type="ECO:0000256" key="6">
    <source>
        <dbReference type="ARBA" id="ARBA00023133"/>
    </source>
</evidence>
<accession>K9TLQ6</accession>
<dbReference type="HOGENOM" id="CLU_035731_0_0_3"/>
<dbReference type="InterPro" id="IPR013785">
    <property type="entry name" value="Aldolase_TIM"/>
</dbReference>
<dbReference type="Pfam" id="PF00490">
    <property type="entry name" value="ALAD"/>
    <property type="match status" value="1"/>
</dbReference>
<dbReference type="InterPro" id="IPR030656">
    <property type="entry name" value="ALAD_AS"/>
</dbReference>
<keyword evidence="6" id="KW-0350">Heme biosynthesis</keyword>
<dbReference type="GO" id="GO:0006782">
    <property type="term" value="P:protoporphyrinogen IX biosynthetic process"/>
    <property type="evidence" value="ECO:0007669"/>
    <property type="project" value="UniProtKB-UniPathway"/>
</dbReference>
<comment type="subunit">
    <text evidence="3 13">Homooctamer.</text>
</comment>
<dbReference type="SUPFAM" id="SSF51569">
    <property type="entry name" value="Aldolase"/>
    <property type="match status" value="1"/>
</dbReference>
<dbReference type="InterPro" id="IPR001731">
    <property type="entry name" value="ALAD"/>
</dbReference>
<feature type="binding site" evidence="12">
    <location>
        <position position="259"/>
    </location>
    <ligand>
        <name>Mg(2+)</name>
        <dbReference type="ChEBI" id="CHEBI:18420"/>
    </ligand>
</feature>
<comment type="function">
    <text evidence="9">Catalyzes an early step in the biosynthesis of tetrapyrroles. Binds two molecules of 5-aminolevulinate per subunit, each at a distinct site, and catalyzes their condensation to form porphobilinogen.</text>
</comment>
<gene>
    <name evidence="16" type="ORF">Oscil6304_3369</name>
</gene>
<keyword evidence="12" id="KW-0479">Metal-binding</keyword>
<feature type="active site" description="Schiff-base intermediate with substrate" evidence="11">
    <location>
        <position position="221"/>
    </location>
</feature>
<dbReference type="PANTHER" id="PTHR11458:SF0">
    <property type="entry name" value="DELTA-AMINOLEVULINIC ACID DEHYDRATASE"/>
    <property type="match status" value="1"/>
</dbReference>
<dbReference type="NCBIfam" id="NF006762">
    <property type="entry name" value="PRK09283.1"/>
    <property type="match status" value="1"/>
</dbReference>
<keyword evidence="7 13" id="KW-0456">Lyase</keyword>
<evidence type="ECO:0000256" key="9">
    <source>
        <dbReference type="ARBA" id="ARBA00025628"/>
    </source>
</evidence>
<evidence type="ECO:0000256" key="13">
    <source>
        <dbReference type="RuleBase" id="RU000515"/>
    </source>
</evidence>
<evidence type="ECO:0000256" key="2">
    <source>
        <dbReference type="ARBA" id="ARBA00008055"/>
    </source>
</evidence>
<dbReference type="PROSITE" id="PS00169">
    <property type="entry name" value="D_ALA_DEHYDRATASE"/>
    <property type="match status" value="1"/>
</dbReference>
<dbReference type="STRING" id="56110.Oscil6304_3369"/>
<dbReference type="PANTHER" id="PTHR11458">
    <property type="entry name" value="DELTA-AMINOLEVULINIC ACID DEHYDRATASE"/>
    <property type="match status" value="1"/>
</dbReference>
<dbReference type="KEGG" id="oac:Oscil6304_3369"/>
<dbReference type="FunFam" id="3.20.20.70:FF:000019">
    <property type="entry name" value="Delta-aminolevulinic acid dehydratase"/>
    <property type="match status" value="1"/>
</dbReference>
<comment type="similarity">
    <text evidence="2 14">Belongs to the ALAD family.</text>
</comment>
<evidence type="ECO:0000256" key="10">
    <source>
        <dbReference type="ARBA" id="ARBA00047651"/>
    </source>
</evidence>
<dbReference type="Proteomes" id="UP000010367">
    <property type="component" value="Chromosome"/>
</dbReference>
<evidence type="ECO:0000256" key="7">
    <source>
        <dbReference type="ARBA" id="ARBA00023239"/>
    </source>
</evidence>
<dbReference type="PIRSF" id="PIRSF001415">
    <property type="entry name" value="Porphbilin_synth"/>
    <property type="match status" value="1"/>
</dbReference>
<evidence type="ECO:0000313" key="16">
    <source>
        <dbReference type="EMBL" id="AFY82939.1"/>
    </source>
</evidence>
<evidence type="ECO:0000256" key="5">
    <source>
        <dbReference type="ARBA" id="ARBA00020771"/>
    </source>
</evidence>
<evidence type="ECO:0000256" key="15">
    <source>
        <dbReference type="SAM" id="MobiDB-lite"/>
    </source>
</evidence>
<evidence type="ECO:0000256" key="11">
    <source>
        <dbReference type="PIRSR" id="PIRSR001415-1"/>
    </source>
</evidence>
<dbReference type="GO" id="GO:0004655">
    <property type="term" value="F:porphobilinogen synthase activity"/>
    <property type="evidence" value="ECO:0007669"/>
    <property type="project" value="UniProtKB-EC"/>
</dbReference>
<reference evidence="16 17" key="1">
    <citation type="submission" date="2012-06" db="EMBL/GenBank/DDBJ databases">
        <title>Finished chromosome of genome of Oscillatoria acuminata PCC 6304.</title>
        <authorList>
            <consortium name="US DOE Joint Genome Institute"/>
            <person name="Gugger M."/>
            <person name="Coursin T."/>
            <person name="Rippka R."/>
            <person name="Tandeau De Marsac N."/>
            <person name="Huntemann M."/>
            <person name="Wei C.-L."/>
            <person name="Han J."/>
            <person name="Detter J.C."/>
            <person name="Han C."/>
            <person name="Tapia R."/>
            <person name="Davenport K."/>
            <person name="Daligault H."/>
            <person name="Erkkila T."/>
            <person name="Gu W."/>
            <person name="Munk A.C.C."/>
            <person name="Teshima H."/>
            <person name="Xu Y."/>
            <person name="Chain P."/>
            <person name="Chen A."/>
            <person name="Krypides N."/>
            <person name="Mavromatis K."/>
            <person name="Markowitz V."/>
            <person name="Szeto E."/>
            <person name="Ivanova N."/>
            <person name="Mikhailova N."/>
            <person name="Ovchinnikova G."/>
            <person name="Pagani I."/>
            <person name="Pati A."/>
            <person name="Goodwin L."/>
            <person name="Peters L."/>
            <person name="Pitluck S."/>
            <person name="Woyke T."/>
            <person name="Kerfeld C."/>
        </authorList>
    </citation>
    <scope>NUCLEOTIDE SEQUENCE [LARGE SCALE GENOMIC DNA]</scope>
    <source>
        <strain evidence="16 17">PCC 6304</strain>
    </source>
</reference>
<dbReference type="GO" id="GO:0005829">
    <property type="term" value="C:cytosol"/>
    <property type="evidence" value="ECO:0007669"/>
    <property type="project" value="TreeGrafter"/>
</dbReference>
<evidence type="ECO:0000256" key="12">
    <source>
        <dbReference type="PIRSR" id="PIRSR001415-5"/>
    </source>
</evidence>
<evidence type="ECO:0000256" key="4">
    <source>
        <dbReference type="ARBA" id="ARBA00012053"/>
    </source>
</evidence>
<comment type="catalytic activity">
    <reaction evidence="10 13">
        <text>2 5-aminolevulinate = porphobilinogen + 2 H2O + H(+)</text>
        <dbReference type="Rhea" id="RHEA:24064"/>
        <dbReference type="ChEBI" id="CHEBI:15377"/>
        <dbReference type="ChEBI" id="CHEBI:15378"/>
        <dbReference type="ChEBI" id="CHEBI:58126"/>
        <dbReference type="ChEBI" id="CHEBI:356416"/>
        <dbReference type="EC" id="4.2.1.24"/>
    </reaction>
</comment>
<dbReference type="InParanoid" id="K9TLQ6"/>
<organism evidence="16 17">
    <name type="scientific">Oscillatoria acuminata PCC 6304</name>
    <dbReference type="NCBI Taxonomy" id="56110"/>
    <lineage>
        <taxon>Bacteria</taxon>
        <taxon>Bacillati</taxon>
        <taxon>Cyanobacteriota</taxon>
        <taxon>Cyanophyceae</taxon>
        <taxon>Oscillatoriophycideae</taxon>
        <taxon>Oscillatoriales</taxon>
        <taxon>Oscillatoriaceae</taxon>
        <taxon>Oscillatoria</taxon>
    </lineage>
</organism>
<keyword evidence="12" id="KW-0460">Magnesium</keyword>
<sequence length="351" mass="38318">MVMNVVENLGQSDPLEGETSQGKDRSMAVRPRRLRRTAGLRRMVRENQITVNDLIYPLFVMEGEGQKIEIPSMPDCFRYSLDLLLKEVAEVRSLGINAIALFPVVPESKKDATGTESYNPDGLVQRTIKAIKKAVPEMLVITDIALDPFSIYGHDGIVDEQGKILNDPTVEVLVKQALSQAEAGADLVAPSDMMDGRIGAIRQGLDAAGYFDVGILAYSAKYASAYYGPFRDALDSAPKFGDKKTYQMDAANSREALKEIELDIAEGADMVMVKPALAYLDIICQVKSATHLPVVAYNVSGEYAMIKAAAQQGWIDEKSVMLESLVSMKRAGADLILTYFAKQVAEILQGG</sequence>
<feature type="region of interest" description="Disordered" evidence="15">
    <location>
        <begin position="1"/>
        <end position="30"/>
    </location>
</feature>
<protein>
    <recommendedName>
        <fullName evidence="5 13">Delta-aminolevulinic acid dehydratase</fullName>
        <ecNumber evidence="4 13">4.2.1.24</ecNumber>
    </recommendedName>
</protein>
<dbReference type="Gene3D" id="3.20.20.70">
    <property type="entry name" value="Aldolase class I"/>
    <property type="match status" value="1"/>
</dbReference>
<dbReference type="eggNOG" id="COG0113">
    <property type="taxonomic scope" value="Bacteria"/>
</dbReference>
<keyword evidence="17" id="KW-1185">Reference proteome</keyword>
<keyword evidence="8 13" id="KW-0627">Porphyrin biosynthesis</keyword>
<dbReference type="CDD" id="cd04823">
    <property type="entry name" value="ALAD_PBGS_aspartate_rich"/>
    <property type="match status" value="1"/>
</dbReference>
<comment type="pathway">
    <text evidence="1">Porphyrin-containing compound metabolism; protoporphyrin-IX biosynthesis; coproporphyrinogen-III from 5-aminolevulinate: step 1/4.</text>
</comment>